<proteinExistence type="predicted"/>
<protein>
    <submittedName>
        <fullName evidence="1">Uncharacterized protein</fullName>
    </submittedName>
</protein>
<dbReference type="Proteomes" id="UP001186974">
    <property type="component" value="Unassembled WGS sequence"/>
</dbReference>
<dbReference type="EMBL" id="JAWDJW010005941">
    <property type="protein sequence ID" value="KAK3066231.1"/>
    <property type="molecule type" value="Genomic_DNA"/>
</dbReference>
<accession>A0ACC3DEJ1</accession>
<organism evidence="1 2">
    <name type="scientific">Coniosporium uncinatum</name>
    <dbReference type="NCBI Taxonomy" id="93489"/>
    <lineage>
        <taxon>Eukaryota</taxon>
        <taxon>Fungi</taxon>
        <taxon>Dikarya</taxon>
        <taxon>Ascomycota</taxon>
        <taxon>Pezizomycotina</taxon>
        <taxon>Dothideomycetes</taxon>
        <taxon>Dothideomycetes incertae sedis</taxon>
        <taxon>Coniosporium</taxon>
    </lineage>
</organism>
<evidence type="ECO:0000313" key="1">
    <source>
        <dbReference type="EMBL" id="KAK3066231.1"/>
    </source>
</evidence>
<name>A0ACC3DEJ1_9PEZI</name>
<comment type="caution">
    <text evidence="1">The sequence shown here is derived from an EMBL/GenBank/DDBJ whole genome shotgun (WGS) entry which is preliminary data.</text>
</comment>
<evidence type="ECO:0000313" key="2">
    <source>
        <dbReference type="Proteomes" id="UP001186974"/>
    </source>
</evidence>
<gene>
    <name evidence="1" type="ORF">LTS18_001888</name>
</gene>
<keyword evidence="2" id="KW-1185">Reference proteome</keyword>
<reference evidence="1" key="1">
    <citation type="submission" date="2024-09" db="EMBL/GenBank/DDBJ databases">
        <title>Black Yeasts Isolated from many extreme environments.</title>
        <authorList>
            <person name="Coleine C."/>
            <person name="Stajich J.E."/>
            <person name="Selbmann L."/>
        </authorList>
    </citation>
    <scope>NUCLEOTIDE SEQUENCE</scope>
    <source>
        <strain evidence="1">CCFEE 5737</strain>
    </source>
</reference>
<sequence length="271" mass="30433">MERKRIGNENIEVPDEMKSRGPKELFKVALTRPFRFLGTEAIIVFAALYNGYLYGLSFLFNAAFALVFGPEGHGFTISGVGLAFLGIFVGISFGPITNLWQERYYQRRIRDANGKNVPEARLQMGKVAAIIFPLSLFWFAWTTYQTVHWIVPIIASAFWGWSFYTLILMTYIYTEDAYKVYSASALAGIGLVRNLAGGGFPLFANQLFEDEGYQWAGTILAFLAVVLVPIPFILEKYGERLRLKSPWAREQVEEGESDEDTADADGTVDAV</sequence>